<dbReference type="EMBL" id="BRYB01004375">
    <property type="protein sequence ID" value="GMI30001.1"/>
    <property type="molecule type" value="Genomic_DNA"/>
</dbReference>
<sequence>TFYDACDDATQQGFTNTRFTNAYFDSQNSCMWTSDDPDDTSDYWATCNALLEEKVYTRCVQGGGGGGGSEPPDTSSCTTEEVTYQNPPSMNMCTCYHEKMHMLNPTSDPSKEQRAEAQALFGVFITDCTPFLFEWQEGNDDDVYSSPEADTGPVKQSGKADCYSEGNFPTNPETDNCQMFTIIAEVREWTVESTWELESTSANGGDGCFHSMEGPWEVAGDYEVADICLVDGDWKLTGYDSFGDGWNGDGKLLMIDDSGDFKIPPTKVEGAKTDLVFSVSSAACQHSDCFSCVSDTAANGGNGCGYCTADPARSLCVELDSDGEASSCVNPSNGQLVPELLLDSQESCSAGAPTLNITSRAFEHGHLKGGEDIFSLEWDSTNLGGSLAIKIVVFTTHYMCDPLDALCKAEQEEAGNSGKEFVVTPATPNTGEFEWEVSPLITSGTWQLKISTEVPSATGKTVVYSETKPFHVDQPCVEVALIVQAQAWAEEIEFMLYDGGGYITDCPFLYAHNPGMSFFGWGLGEQCLGWSGDDADGDIFVDTHATHFYNEGGPYDCPSDAKTICVPLSDNELCLLPGNYKLDAIDTYGNGWDSVTASGVKGSIKAVYAKTGVTFAGPIFPEADSTKIDIAVVPLDSEDADVDPSVTCGYQPSCGACTDYTFDPNGMYAAQSCGCCLATGKCQSAAGSCPGTYVDGFQCPLMIDVAKPLKKRDGEWEAPPANYEFEVGQNIRLMWGSNGFTTDSSVVVSLFKGDADSCVEADDNAGSDFNTFVECESV</sequence>
<keyword evidence="3" id="KW-1185">Reference proteome</keyword>
<reference evidence="2 3" key="1">
    <citation type="journal article" date="2023" name="Commun. Biol.">
        <title>Genome analysis of Parmales, the sister group of diatoms, reveals the evolutionary specialization of diatoms from phago-mixotrophs to photoautotrophs.</title>
        <authorList>
            <person name="Ban H."/>
            <person name="Sato S."/>
            <person name="Yoshikawa S."/>
            <person name="Yamada K."/>
            <person name="Nakamura Y."/>
            <person name="Ichinomiya M."/>
            <person name="Sato N."/>
            <person name="Blanc-Mathieu R."/>
            <person name="Endo H."/>
            <person name="Kuwata A."/>
            <person name="Ogata H."/>
        </authorList>
    </citation>
    <scope>NUCLEOTIDE SEQUENCE [LARGE SCALE GENOMIC DNA]</scope>
</reference>
<accession>A0ABQ6MP28</accession>
<comment type="caution">
    <text evidence="2">The sequence shown here is derived from an EMBL/GenBank/DDBJ whole genome shotgun (WGS) entry which is preliminary data.</text>
</comment>
<feature type="non-terminal residue" evidence="2">
    <location>
        <position position="778"/>
    </location>
</feature>
<feature type="non-terminal residue" evidence="2">
    <location>
        <position position="1"/>
    </location>
</feature>
<protein>
    <submittedName>
        <fullName evidence="2">Uncharacterized protein</fullName>
    </submittedName>
</protein>
<dbReference type="Proteomes" id="UP001165060">
    <property type="component" value="Unassembled WGS sequence"/>
</dbReference>
<name>A0ABQ6MP28_9STRA</name>
<feature type="region of interest" description="Disordered" evidence="1">
    <location>
        <begin position="139"/>
        <end position="167"/>
    </location>
</feature>
<proteinExistence type="predicted"/>
<feature type="region of interest" description="Disordered" evidence="1">
    <location>
        <begin position="62"/>
        <end position="81"/>
    </location>
</feature>
<gene>
    <name evidence="2" type="ORF">TeGR_g2913</name>
</gene>
<evidence type="ECO:0000313" key="3">
    <source>
        <dbReference type="Proteomes" id="UP001165060"/>
    </source>
</evidence>
<evidence type="ECO:0000313" key="2">
    <source>
        <dbReference type="EMBL" id="GMI30001.1"/>
    </source>
</evidence>
<evidence type="ECO:0000256" key="1">
    <source>
        <dbReference type="SAM" id="MobiDB-lite"/>
    </source>
</evidence>
<feature type="compositionally biased region" description="Polar residues" evidence="1">
    <location>
        <begin position="72"/>
        <end position="81"/>
    </location>
</feature>
<organism evidence="2 3">
    <name type="scientific">Tetraparma gracilis</name>
    <dbReference type="NCBI Taxonomy" id="2962635"/>
    <lineage>
        <taxon>Eukaryota</taxon>
        <taxon>Sar</taxon>
        <taxon>Stramenopiles</taxon>
        <taxon>Ochrophyta</taxon>
        <taxon>Bolidophyceae</taxon>
        <taxon>Parmales</taxon>
        <taxon>Triparmaceae</taxon>
        <taxon>Tetraparma</taxon>
    </lineage>
</organism>